<evidence type="ECO:0000313" key="1">
    <source>
        <dbReference type="Proteomes" id="UP000036681"/>
    </source>
</evidence>
<sequence>MEDDNAVDIFKWIFASNIDDDLSDDLQLETASGIRNVHVSTTSLCFIFLGYDYLLKIYAEDLIFAKFNLFIHY</sequence>
<proteinExistence type="predicted"/>
<dbReference type="AlphaFoldDB" id="A0A0M3HJE5"/>
<name>A0A0M3HJE5_ASCLU</name>
<dbReference type="WBParaSite" id="ALUE_0000164001-mRNA-1">
    <property type="protein sequence ID" value="ALUE_0000164001-mRNA-1"/>
    <property type="gene ID" value="ALUE_0000164001"/>
</dbReference>
<reference evidence="2" key="1">
    <citation type="submission" date="2017-02" db="UniProtKB">
        <authorList>
            <consortium name="WormBaseParasite"/>
        </authorList>
    </citation>
    <scope>IDENTIFICATION</scope>
</reference>
<organism evidence="1 2">
    <name type="scientific">Ascaris lumbricoides</name>
    <name type="common">Giant roundworm</name>
    <dbReference type="NCBI Taxonomy" id="6252"/>
    <lineage>
        <taxon>Eukaryota</taxon>
        <taxon>Metazoa</taxon>
        <taxon>Ecdysozoa</taxon>
        <taxon>Nematoda</taxon>
        <taxon>Chromadorea</taxon>
        <taxon>Rhabditida</taxon>
        <taxon>Spirurina</taxon>
        <taxon>Ascaridomorpha</taxon>
        <taxon>Ascaridoidea</taxon>
        <taxon>Ascarididae</taxon>
        <taxon>Ascaris</taxon>
    </lineage>
</organism>
<keyword evidence="1" id="KW-1185">Reference proteome</keyword>
<protein>
    <submittedName>
        <fullName evidence="2">Ovule protein</fullName>
    </submittedName>
</protein>
<accession>A0A0M3HJE5</accession>
<evidence type="ECO:0000313" key="2">
    <source>
        <dbReference type="WBParaSite" id="ALUE_0000164001-mRNA-1"/>
    </source>
</evidence>
<dbReference type="Proteomes" id="UP000036681">
    <property type="component" value="Unplaced"/>
</dbReference>